<evidence type="ECO:0000256" key="1">
    <source>
        <dbReference type="SAM" id="MobiDB-lite"/>
    </source>
</evidence>
<keyword evidence="3" id="KW-1185">Reference proteome</keyword>
<comment type="caution">
    <text evidence="2">The sequence shown here is derived from an EMBL/GenBank/DDBJ whole genome shotgun (WGS) entry which is preliminary data.</text>
</comment>
<name>A0AAV5U8T4_9BILA</name>
<dbReference type="EMBL" id="BTSX01000006">
    <property type="protein sequence ID" value="GMT02804.1"/>
    <property type="molecule type" value="Genomic_DNA"/>
</dbReference>
<protein>
    <submittedName>
        <fullName evidence="2">Uncharacterized protein</fullName>
    </submittedName>
</protein>
<sequence length="211" mass="23059">MSSSARLAAINVPLHVVNAVMGRLVEANRLSTENLRLRAEVESCRRRRRICSSSEDEGGGKEVSAPGRKRRTIAKSGNLRNPWPRSDMQELGALIRDEVQSWTHRQASLRSLSMASLLVAKNPEASVFLRHGEQAVQKKLRGALDSLGKEAADELKLLHNNLPFEPPPLLSAHPCSTPSSASSPPPHRLPSPTSSPVHRSIVRRSPFLAPG</sequence>
<accession>A0AAV5U8T4</accession>
<evidence type="ECO:0000313" key="3">
    <source>
        <dbReference type="Proteomes" id="UP001432027"/>
    </source>
</evidence>
<feature type="non-terminal residue" evidence="2">
    <location>
        <position position="211"/>
    </location>
</feature>
<organism evidence="2 3">
    <name type="scientific">Pristionchus entomophagus</name>
    <dbReference type="NCBI Taxonomy" id="358040"/>
    <lineage>
        <taxon>Eukaryota</taxon>
        <taxon>Metazoa</taxon>
        <taxon>Ecdysozoa</taxon>
        <taxon>Nematoda</taxon>
        <taxon>Chromadorea</taxon>
        <taxon>Rhabditida</taxon>
        <taxon>Rhabditina</taxon>
        <taxon>Diplogasteromorpha</taxon>
        <taxon>Diplogasteroidea</taxon>
        <taxon>Neodiplogasteridae</taxon>
        <taxon>Pristionchus</taxon>
    </lineage>
</organism>
<feature type="region of interest" description="Disordered" evidence="1">
    <location>
        <begin position="166"/>
        <end position="211"/>
    </location>
</feature>
<proteinExistence type="predicted"/>
<dbReference type="AlphaFoldDB" id="A0AAV5U8T4"/>
<dbReference type="Proteomes" id="UP001432027">
    <property type="component" value="Unassembled WGS sequence"/>
</dbReference>
<feature type="compositionally biased region" description="Low complexity" evidence="1">
    <location>
        <begin position="171"/>
        <end position="182"/>
    </location>
</feature>
<evidence type="ECO:0000313" key="2">
    <source>
        <dbReference type="EMBL" id="GMT02804.1"/>
    </source>
</evidence>
<reference evidence="2" key="1">
    <citation type="submission" date="2023-10" db="EMBL/GenBank/DDBJ databases">
        <title>Genome assembly of Pristionchus species.</title>
        <authorList>
            <person name="Yoshida K."/>
            <person name="Sommer R.J."/>
        </authorList>
    </citation>
    <scope>NUCLEOTIDE SEQUENCE</scope>
    <source>
        <strain evidence="2">RS0144</strain>
    </source>
</reference>
<gene>
    <name evidence="2" type="ORF">PENTCL1PPCAC_24978</name>
</gene>